<keyword evidence="3" id="KW-1185">Reference proteome</keyword>
<protein>
    <submittedName>
        <fullName evidence="2">Uncharacterized protein</fullName>
    </submittedName>
</protein>
<feature type="compositionally biased region" description="Polar residues" evidence="1">
    <location>
        <begin position="1"/>
        <end position="14"/>
    </location>
</feature>
<name>A0AAD3T3S8_NEPGR</name>
<gene>
    <name evidence="2" type="ORF">Nepgr_023949</name>
</gene>
<evidence type="ECO:0000313" key="3">
    <source>
        <dbReference type="Proteomes" id="UP001279734"/>
    </source>
</evidence>
<evidence type="ECO:0000313" key="2">
    <source>
        <dbReference type="EMBL" id="GMH22106.1"/>
    </source>
</evidence>
<feature type="compositionally biased region" description="Basic residues" evidence="1">
    <location>
        <begin position="49"/>
        <end position="62"/>
    </location>
</feature>
<evidence type="ECO:0000256" key="1">
    <source>
        <dbReference type="SAM" id="MobiDB-lite"/>
    </source>
</evidence>
<feature type="compositionally biased region" description="Polar residues" evidence="1">
    <location>
        <begin position="312"/>
        <end position="327"/>
    </location>
</feature>
<dbReference type="Proteomes" id="UP001279734">
    <property type="component" value="Unassembled WGS sequence"/>
</dbReference>
<sequence length="327" mass="35287">MSYPETQQSPSLSNAKMEAPKRSGMNKRRGSIRELATETKVSDQEAKTKARKKIGKAATGHKRIGKALRTETKKRSRGTEHRLQQGWLGFLRLYGMARFNHHTSGRTETSGKGGGGTRGDFIQINLIKKGGFIRRRIWGGQQRSPTRGASQGGTGASAAKMGSGAGTTGYLASEFSIPTEVGSREAASGLARAAKGLESMVEGLIPSMPGREEKLVIEGFGDGKDPVDGIRDAEVLLGLKGSFTPEPMTDFAGFQYQIKNSNIDEENSSNYHQQPKKKSIMARTARAIHSTSASPSTYQTADQGHQHIPIQAENQPQTIIGSATSKR</sequence>
<feature type="region of interest" description="Disordered" evidence="1">
    <location>
        <begin position="1"/>
        <end position="62"/>
    </location>
</feature>
<feature type="compositionally biased region" description="Basic and acidic residues" evidence="1">
    <location>
        <begin position="31"/>
        <end position="48"/>
    </location>
</feature>
<dbReference type="EMBL" id="BSYO01000024">
    <property type="protein sequence ID" value="GMH22106.1"/>
    <property type="molecule type" value="Genomic_DNA"/>
</dbReference>
<dbReference type="AlphaFoldDB" id="A0AAD3T3S8"/>
<feature type="region of interest" description="Disordered" evidence="1">
    <location>
        <begin position="137"/>
        <end position="163"/>
    </location>
</feature>
<feature type="compositionally biased region" description="Polar residues" evidence="1">
    <location>
        <begin position="289"/>
        <end position="303"/>
    </location>
</feature>
<organism evidence="2 3">
    <name type="scientific">Nepenthes gracilis</name>
    <name type="common">Slender pitcher plant</name>
    <dbReference type="NCBI Taxonomy" id="150966"/>
    <lineage>
        <taxon>Eukaryota</taxon>
        <taxon>Viridiplantae</taxon>
        <taxon>Streptophyta</taxon>
        <taxon>Embryophyta</taxon>
        <taxon>Tracheophyta</taxon>
        <taxon>Spermatophyta</taxon>
        <taxon>Magnoliopsida</taxon>
        <taxon>eudicotyledons</taxon>
        <taxon>Gunneridae</taxon>
        <taxon>Pentapetalae</taxon>
        <taxon>Caryophyllales</taxon>
        <taxon>Nepenthaceae</taxon>
        <taxon>Nepenthes</taxon>
    </lineage>
</organism>
<feature type="region of interest" description="Disordered" evidence="1">
    <location>
        <begin position="265"/>
        <end position="327"/>
    </location>
</feature>
<accession>A0AAD3T3S8</accession>
<comment type="caution">
    <text evidence="2">The sequence shown here is derived from an EMBL/GenBank/DDBJ whole genome shotgun (WGS) entry which is preliminary data.</text>
</comment>
<proteinExistence type="predicted"/>
<reference evidence="2" key="1">
    <citation type="submission" date="2023-05" db="EMBL/GenBank/DDBJ databases">
        <title>Nepenthes gracilis genome sequencing.</title>
        <authorList>
            <person name="Fukushima K."/>
        </authorList>
    </citation>
    <scope>NUCLEOTIDE SEQUENCE</scope>
    <source>
        <strain evidence="2">SING2019-196</strain>
    </source>
</reference>